<evidence type="ECO:0000313" key="3">
    <source>
        <dbReference type="EMBL" id="MBB5019366.1"/>
    </source>
</evidence>
<dbReference type="EMBL" id="JACHHY010000016">
    <property type="protein sequence ID" value="MBB5019366.1"/>
    <property type="molecule type" value="Genomic_DNA"/>
</dbReference>
<dbReference type="RefSeq" id="WP_184040110.1">
    <property type="nucleotide sequence ID" value="NZ_JACHHY010000016.1"/>
</dbReference>
<name>A0A840MSI0_9PROT</name>
<dbReference type="NCBIfam" id="NF038126">
    <property type="entry name" value="PEP_CTERM_FxDxF"/>
    <property type="match status" value="1"/>
</dbReference>
<reference evidence="3 4" key="1">
    <citation type="submission" date="2020-08" db="EMBL/GenBank/DDBJ databases">
        <title>Genomic Encyclopedia of Type Strains, Phase IV (KMG-IV): sequencing the most valuable type-strain genomes for metagenomic binning, comparative biology and taxonomic classification.</title>
        <authorList>
            <person name="Goeker M."/>
        </authorList>
    </citation>
    <scope>NUCLEOTIDE SEQUENCE [LARGE SCALE GENOMIC DNA]</scope>
    <source>
        <strain evidence="3 4">DSM 27165</strain>
    </source>
</reference>
<dbReference type="Proteomes" id="UP000575898">
    <property type="component" value="Unassembled WGS sequence"/>
</dbReference>
<accession>A0A840MSI0</accession>
<evidence type="ECO:0000313" key="4">
    <source>
        <dbReference type="Proteomes" id="UP000575898"/>
    </source>
</evidence>
<dbReference type="InterPro" id="IPR013424">
    <property type="entry name" value="Ice-binding_C"/>
</dbReference>
<dbReference type="Pfam" id="PF07589">
    <property type="entry name" value="PEP-CTERM"/>
    <property type="match status" value="1"/>
</dbReference>
<comment type="caution">
    <text evidence="3">The sequence shown here is derived from an EMBL/GenBank/DDBJ whole genome shotgun (WGS) entry which is preliminary data.</text>
</comment>
<gene>
    <name evidence="3" type="ORF">HNQ59_002667</name>
</gene>
<feature type="chain" id="PRO_5032508963" description="Ice-binding protein C-terminal domain-containing protein" evidence="1">
    <location>
        <begin position="27"/>
        <end position="179"/>
    </location>
</feature>
<evidence type="ECO:0000256" key="1">
    <source>
        <dbReference type="SAM" id="SignalP"/>
    </source>
</evidence>
<keyword evidence="4" id="KW-1185">Reference proteome</keyword>
<sequence>MQVLKKTLTGAALATSLVLMSGITNAATYNVGELTKYTNVVIKPGINGDDTFADTFKFSVGEKFKLGASLAEINAAGLPNILNLDALSGNLYKLVNGSWTAMNLGTSLSGSGVLSGSFSSGVLEAGQYRLNISGILSGVFGGGYGLSLHANAVPEPSEYLMMLAGLGVIGYAVRRKRAQ</sequence>
<organism evidence="3 4">
    <name type="scientific">Chitinivorax tropicus</name>
    <dbReference type="NCBI Taxonomy" id="714531"/>
    <lineage>
        <taxon>Bacteria</taxon>
        <taxon>Pseudomonadati</taxon>
        <taxon>Pseudomonadota</taxon>
        <taxon>Betaproteobacteria</taxon>
        <taxon>Chitinivorax</taxon>
    </lineage>
</organism>
<evidence type="ECO:0000259" key="2">
    <source>
        <dbReference type="Pfam" id="PF07589"/>
    </source>
</evidence>
<feature type="domain" description="Ice-binding protein C-terminal" evidence="2">
    <location>
        <begin position="152"/>
        <end position="176"/>
    </location>
</feature>
<dbReference type="AlphaFoldDB" id="A0A840MSI0"/>
<keyword evidence="1" id="KW-0732">Signal</keyword>
<protein>
    <recommendedName>
        <fullName evidence="2">Ice-binding protein C-terminal domain-containing protein</fullName>
    </recommendedName>
</protein>
<feature type="signal peptide" evidence="1">
    <location>
        <begin position="1"/>
        <end position="26"/>
    </location>
</feature>
<dbReference type="NCBIfam" id="TIGR02595">
    <property type="entry name" value="PEP_CTERM"/>
    <property type="match status" value="1"/>
</dbReference>
<proteinExistence type="predicted"/>